<keyword evidence="5 10" id="KW-0862">Zinc</keyword>
<dbReference type="PANTHER" id="PTHR43880">
    <property type="entry name" value="ALCOHOL DEHYDROGENASE"/>
    <property type="match status" value="1"/>
</dbReference>
<dbReference type="Proteomes" id="UP001163947">
    <property type="component" value="Chromosome"/>
</dbReference>
<evidence type="ECO:0000259" key="11">
    <source>
        <dbReference type="SMART" id="SM00829"/>
    </source>
</evidence>
<comment type="cofactor">
    <cofactor evidence="1 10">
        <name>Zn(2+)</name>
        <dbReference type="ChEBI" id="CHEBI:29105"/>
    </cofactor>
</comment>
<comment type="catalytic activity">
    <reaction evidence="8">
        <text>a secondary alcohol + NAD(+) = a ketone + NADH + H(+)</text>
        <dbReference type="Rhea" id="RHEA:10740"/>
        <dbReference type="ChEBI" id="CHEBI:15378"/>
        <dbReference type="ChEBI" id="CHEBI:17087"/>
        <dbReference type="ChEBI" id="CHEBI:35681"/>
        <dbReference type="ChEBI" id="CHEBI:57540"/>
        <dbReference type="ChEBI" id="CHEBI:57945"/>
        <dbReference type="EC" id="1.1.1.1"/>
    </reaction>
</comment>
<dbReference type="InterPro" id="IPR020843">
    <property type="entry name" value="ER"/>
</dbReference>
<evidence type="ECO:0000313" key="12">
    <source>
        <dbReference type="EMBL" id="GES35107.1"/>
    </source>
</evidence>
<proteinExistence type="inferred from homology"/>
<keyword evidence="6 13" id="KW-0560">Oxidoreductase</keyword>
<dbReference type="Gene3D" id="3.90.180.10">
    <property type="entry name" value="Medium-chain alcohol dehydrogenases, catalytic domain"/>
    <property type="match status" value="1"/>
</dbReference>
<evidence type="ECO:0000256" key="3">
    <source>
        <dbReference type="ARBA" id="ARBA00013190"/>
    </source>
</evidence>
<dbReference type="GO" id="GO:0008270">
    <property type="term" value="F:zinc ion binding"/>
    <property type="evidence" value="ECO:0007669"/>
    <property type="project" value="InterPro"/>
</dbReference>
<evidence type="ECO:0000256" key="10">
    <source>
        <dbReference type="RuleBase" id="RU361277"/>
    </source>
</evidence>
<evidence type="ECO:0000313" key="13">
    <source>
        <dbReference type="EMBL" id="UYF94859.1"/>
    </source>
</evidence>
<comment type="similarity">
    <text evidence="2 10">Belongs to the zinc-containing alcohol dehydrogenase family.</text>
</comment>
<dbReference type="EC" id="1.1.1.1" evidence="3"/>
<dbReference type="GeneID" id="83619452"/>
<evidence type="ECO:0000256" key="7">
    <source>
        <dbReference type="ARBA" id="ARBA00023027"/>
    </source>
</evidence>
<evidence type="ECO:0000256" key="1">
    <source>
        <dbReference type="ARBA" id="ARBA00001947"/>
    </source>
</evidence>
<dbReference type="AlphaFoldDB" id="A0A059MJA1"/>
<feature type="domain" description="Enoyl reductase (ER)" evidence="11">
    <location>
        <begin position="12"/>
        <end position="369"/>
    </location>
</feature>
<dbReference type="GO" id="GO:0051903">
    <property type="term" value="F:S-(hydroxymethyl)glutathione dehydrogenase [NAD(P)+] activity"/>
    <property type="evidence" value="ECO:0007669"/>
    <property type="project" value="TreeGrafter"/>
</dbReference>
<keyword evidence="7" id="KW-0520">NAD</keyword>
<organism evidence="13 15">
    <name type="scientific">Rhodococcus aetherivorans</name>
    <dbReference type="NCBI Taxonomy" id="191292"/>
    <lineage>
        <taxon>Bacteria</taxon>
        <taxon>Bacillati</taxon>
        <taxon>Actinomycetota</taxon>
        <taxon>Actinomycetes</taxon>
        <taxon>Mycobacteriales</taxon>
        <taxon>Nocardiaceae</taxon>
        <taxon>Rhodococcus</taxon>
    </lineage>
</organism>
<dbReference type="CDD" id="cd08279">
    <property type="entry name" value="Zn_ADH_class_III"/>
    <property type="match status" value="1"/>
</dbReference>
<dbReference type="InterPro" id="IPR002328">
    <property type="entry name" value="ADH_Zn_CS"/>
</dbReference>
<keyword evidence="14" id="KW-1185">Reference proteome</keyword>
<dbReference type="PANTHER" id="PTHR43880:SF12">
    <property type="entry name" value="ALCOHOL DEHYDROGENASE CLASS-3"/>
    <property type="match status" value="1"/>
</dbReference>
<dbReference type="KEGG" id="rav:AAT18_24635"/>
<dbReference type="SMART" id="SM00829">
    <property type="entry name" value="PKS_ER"/>
    <property type="match status" value="1"/>
</dbReference>
<evidence type="ECO:0000256" key="8">
    <source>
        <dbReference type="ARBA" id="ARBA00049164"/>
    </source>
</evidence>
<dbReference type="SUPFAM" id="SSF50129">
    <property type="entry name" value="GroES-like"/>
    <property type="match status" value="2"/>
</dbReference>
<dbReference type="Pfam" id="PF08240">
    <property type="entry name" value="ADH_N"/>
    <property type="match status" value="1"/>
</dbReference>
<dbReference type="InterPro" id="IPR011032">
    <property type="entry name" value="GroES-like_sf"/>
</dbReference>
<gene>
    <name evidence="13" type="ORF">OCS65_03505</name>
    <name evidence="12" type="ORF">RAJCM14343_0351</name>
</gene>
<dbReference type="GO" id="GO:0005829">
    <property type="term" value="C:cytosol"/>
    <property type="evidence" value="ECO:0007669"/>
    <property type="project" value="TreeGrafter"/>
</dbReference>
<dbReference type="GO" id="GO:0046294">
    <property type="term" value="P:formaldehyde catabolic process"/>
    <property type="evidence" value="ECO:0007669"/>
    <property type="project" value="TreeGrafter"/>
</dbReference>
<comment type="catalytic activity">
    <reaction evidence="9">
        <text>a primary alcohol + NAD(+) = an aldehyde + NADH + H(+)</text>
        <dbReference type="Rhea" id="RHEA:10736"/>
        <dbReference type="ChEBI" id="CHEBI:15378"/>
        <dbReference type="ChEBI" id="CHEBI:15734"/>
        <dbReference type="ChEBI" id="CHEBI:17478"/>
        <dbReference type="ChEBI" id="CHEBI:57540"/>
        <dbReference type="ChEBI" id="CHEBI:57945"/>
        <dbReference type="EC" id="1.1.1.1"/>
    </reaction>
</comment>
<sequence>MKTIGALLWEPGTRSGWSVEEIEIDPPKSREVRVKLAASGICHSDDHVDTGDIPLDWAPIIGGHEGAGVIEELGPDVTGFEVGDHVVLSFLPSCGHCKMCTIGRSNMCEMGAGVLGGFAPDGTHRVHARGQGVGPFSYLGTFSPYVVVNIDSCVKIGKDIPLDKAALIGCGVPTGWGSSVYAADIQLGDTVVVIGTGGVGMNAVQGARHKGAKNIVTIDPVEYKRDQAKIFGATHTTENFEQCREVVDQLTEGQGADVVIITVDIAYGHLLNPAQEMTRRGGTLVLTAAAPVTQRDVPFDLFTFAMSGKRLQGTLYGTTTARRDIPLIADMYRRGEFKLDELVTKTYKLEDINTAFKDLREGKNIRGVIMYDD</sequence>
<keyword evidence="4 10" id="KW-0479">Metal-binding</keyword>
<dbReference type="InterPro" id="IPR013149">
    <property type="entry name" value="ADH-like_C"/>
</dbReference>
<reference evidence="13" key="3">
    <citation type="submission" date="2022-09" db="EMBL/GenBank/DDBJ databases">
        <title>The genome sequence of Rhodococcus aetherivorans N1.</title>
        <authorList>
            <person name="Jiang W."/>
        </authorList>
    </citation>
    <scope>NUCLEOTIDE SEQUENCE</scope>
    <source>
        <strain evidence="13">N1</strain>
    </source>
</reference>
<accession>A0A059MJA1</accession>
<evidence type="ECO:0000313" key="14">
    <source>
        <dbReference type="Proteomes" id="UP000325466"/>
    </source>
</evidence>
<evidence type="ECO:0000256" key="2">
    <source>
        <dbReference type="ARBA" id="ARBA00008072"/>
    </source>
</evidence>
<evidence type="ECO:0000256" key="4">
    <source>
        <dbReference type="ARBA" id="ARBA00022723"/>
    </source>
</evidence>
<dbReference type="InterPro" id="IPR036291">
    <property type="entry name" value="NAD(P)-bd_dom_sf"/>
</dbReference>
<accession>N1M5G4</accession>
<dbReference type="Proteomes" id="UP000325466">
    <property type="component" value="Unassembled WGS sequence"/>
</dbReference>
<evidence type="ECO:0000313" key="15">
    <source>
        <dbReference type="Proteomes" id="UP001163947"/>
    </source>
</evidence>
<dbReference type="EMBL" id="CP106982">
    <property type="protein sequence ID" value="UYF94859.1"/>
    <property type="molecule type" value="Genomic_DNA"/>
</dbReference>
<dbReference type="GO" id="GO:0004022">
    <property type="term" value="F:alcohol dehydrogenase (NAD+) activity"/>
    <property type="evidence" value="ECO:0007669"/>
    <property type="project" value="UniProtKB-EC"/>
</dbReference>
<name>A0A059MJA1_9NOCA</name>
<dbReference type="SUPFAM" id="SSF51735">
    <property type="entry name" value="NAD(P)-binding Rossmann-fold domains"/>
    <property type="match status" value="1"/>
</dbReference>
<evidence type="ECO:0000256" key="6">
    <source>
        <dbReference type="ARBA" id="ARBA00023002"/>
    </source>
</evidence>
<accession>A0A0F6VMC9</accession>
<evidence type="ECO:0000256" key="5">
    <source>
        <dbReference type="ARBA" id="ARBA00022833"/>
    </source>
</evidence>
<dbReference type="Pfam" id="PF00107">
    <property type="entry name" value="ADH_zinc_N"/>
    <property type="match status" value="1"/>
</dbReference>
<dbReference type="Gene3D" id="3.40.50.720">
    <property type="entry name" value="NAD(P)-binding Rossmann-like Domain"/>
    <property type="match status" value="1"/>
</dbReference>
<dbReference type="RefSeq" id="WP_006934078.1">
    <property type="nucleotide sequence ID" value="NZ_BAAAYP010000055.1"/>
</dbReference>
<reference evidence="12 14" key="1">
    <citation type="journal article" date="2018" name="Biodegradation">
        <title>1,4-Dioxane degradation characteristics of Rhodococcus aetherivorans JCM 14343.</title>
        <authorList>
            <person name="Inoue D."/>
            <person name="Tsunoda T."/>
            <person name="Yamamoto N."/>
            <person name="Ike M."/>
            <person name="Sei K."/>
        </authorList>
    </citation>
    <scope>NUCLEOTIDE SEQUENCE [LARGE SCALE GENOMIC DNA]</scope>
    <source>
        <strain evidence="12 14">JCM 14343</strain>
    </source>
</reference>
<dbReference type="InterPro" id="IPR023921">
    <property type="entry name" value="ADH_Zn_actinomycetes"/>
</dbReference>
<dbReference type="InterPro" id="IPR013154">
    <property type="entry name" value="ADH-like_N"/>
</dbReference>
<evidence type="ECO:0000256" key="9">
    <source>
        <dbReference type="ARBA" id="ARBA00049243"/>
    </source>
</evidence>
<dbReference type="PROSITE" id="PS00059">
    <property type="entry name" value="ADH_ZINC"/>
    <property type="match status" value="1"/>
</dbReference>
<dbReference type="EMBL" id="BLAH01000007">
    <property type="protein sequence ID" value="GES35107.1"/>
    <property type="molecule type" value="Genomic_DNA"/>
</dbReference>
<dbReference type="NCBIfam" id="TIGR03989">
    <property type="entry name" value="Rxyl_3153"/>
    <property type="match status" value="1"/>
</dbReference>
<reference evidence="12" key="2">
    <citation type="submission" date="2019-10" db="EMBL/GenBank/DDBJ databases">
        <title>Draft genome sequence of Rhodococcus aetherivorans JCM 14343.</title>
        <authorList>
            <person name="Inoue D."/>
            <person name="Nakazawa M."/>
            <person name="Yamamoto N."/>
            <person name="Sei K."/>
            <person name="Ike M."/>
        </authorList>
    </citation>
    <scope>NUCLEOTIDE SEQUENCE</scope>
    <source>
        <strain evidence="12">JCM 14343</strain>
    </source>
</reference>
<protein>
    <recommendedName>
        <fullName evidence="3">alcohol dehydrogenase</fullName>
        <ecNumber evidence="3">1.1.1.1</ecNumber>
    </recommendedName>
</protein>